<evidence type="ECO:0000313" key="2">
    <source>
        <dbReference type="EMBL" id="TYP98114.1"/>
    </source>
</evidence>
<gene>
    <name evidence="2" type="ORF">C7447_103284</name>
</gene>
<dbReference type="Proteomes" id="UP000323136">
    <property type="component" value="Unassembled WGS sequence"/>
</dbReference>
<feature type="transmembrane region" description="Helical" evidence="1">
    <location>
        <begin position="88"/>
        <end position="108"/>
    </location>
</feature>
<evidence type="ECO:0008006" key="4">
    <source>
        <dbReference type="Google" id="ProtNLM"/>
    </source>
</evidence>
<proteinExistence type="predicted"/>
<dbReference type="AlphaFoldDB" id="A0A5S5DR12"/>
<accession>A0A5S5DR12</accession>
<comment type="caution">
    <text evidence="2">The sequence shown here is derived from an EMBL/GenBank/DDBJ whole genome shotgun (WGS) entry which is preliminary data.</text>
</comment>
<keyword evidence="1" id="KW-0812">Transmembrane</keyword>
<dbReference type="OrthoDB" id="766141at2"/>
<keyword evidence="1" id="KW-0472">Membrane</keyword>
<protein>
    <recommendedName>
        <fullName evidence="4">Zinc ribbon family protein</fullName>
    </recommendedName>
</protein>
<evidence type="ECO:0000313" key="3">
    <source>
        <dbReference type="Proteomes" id="UP000323136"/>
    </source>
</evidence>
<keyword evidence="1" id="KW-1133">Transmembrane helix</keyword>
<keyword evidence="3" id="KW-1185">Reference proteome</keyword>
<evidence type="ECO:0000256" key="1">
    <source>
        <dbReference type="SAM" id="Phobius"/>
    </source>
</evidence>
<dbReference type="RefSeq" id="WP_148870445.1">
    <property type="nucleotide sequence ID" value="NZ_VNIA01000003.1"/>
</dbReference>
<name>A0A5S5DR12_9FLAO</name>
<sequence length="200" mass="23040">MIFYGTKGTHLKSDKVSGVKCNHCEQQTSHTISIFGRYFYIYWIPIFPLGKKGVSECNHCKVTYERKEMSEQLKLAHDNVKRTTKTPITHWIGSLVIGALIAFGIYSAKKHDKDVVSYINSPKVNDIIEYKSSEKGYSTLKITKVTADSVFVIANSMEIKRKSKLYKIDKEVNYNAERYGISLLEYQQAFDDKKFLEVDR</sequence>
<organism evidence="2 3">
    <name type="scientific">Tenacibaculum adriaticum</name>
    <dbReference type="NCBI Taxonomy" id="413713"/>
    <lineage>
        <taxon>Bacteria</taxon>
        <taxon>Pseudomonadati</taxon>
        <taxon>Bacteroidota</taxon>
        <taxon>Flavobacteriia</taxon>
        <taxon>Flavobacteriales</taxon>
        <taxon>Flavobacteriaceae</taxon>
        <taxon>Tenacibaculum</taxon>
    </lineage>
</organism>
<dbReference type="EMBL" id="VNIA01000003">
    <property type="protein sequence ID" value="TYP98114.1"/>
    <property type="molecule type" value="Genomic_DNA"/>
</dbReference>
<reference evidence="2 3" key="1">
    <citation type="submission" date="2019-07" db="EMBL/GenBank/DDBJ databases">
        <title>Genomic Encyclopedia of Type Strains, Phase IV (KMG-IV): sequencing the most valuable type-strain genomes for metagenomic binning, comparative biology and taxonomic classification.</title>
        <authorList>
            <person name="Goeker M."/>
        </authorList>
    </citation>
    <scope>NUCLEOTIDE SEQUENCE [LARGE SCALE GENOMIC DNA]</scope>
    <source>
        <strain evidence="2 3">DSM 18961</strain>
    </source>
</reference>